<dbReference type="Pfam" id="PF01136">
    <property type="entry name" value="Peptidase_U32"/>
    <property type="match status" value="1"/>
</dbReference>
<reference evidence="5 6" key="1">
    <citation type="submission" date="2019-04" db="EMBL/GenBank/DDBJ databases">
        <title>Isachenkonia alkalipeptolytica gen. nov. sp. nov. a new anaerobic, alkiliphilic organothrophic bacterium capable to reduce synthesized ferrihydrite isolated from a soda lake.</title>
        <authorList>
            <person name="Toshchakov S.V."/>
            <person name="Zavarzina D.G."/>
            <person name="Zhilina T.N."/>
            <person name="Kostrikina N.A."/>
            <person name="Kublanov I.V."/>
        </authorList>
    </citation>
    <scope>NUCLEOTIDE SEQUENCE [LARGE SCALE GENOMIC DNA]</scope>
    <source>
        <strain evidence="5 6">Z-1701</strain>
    </source>
</reference>
<evidence type="ECO:0000256" key="1">
    <source>
        <dbReference type="ARBA" id="ARBA00022670"/>
    </source>
</evidence>
<dbReference type="PANTHER" id="PTHR30217:SF6">
    <property type="entry name" value="TRNA HYDROXYLATION PROTEIN P"/>
    <property type="match status" value="1"/>
</dbReference>
<organism evidence="5 6">
    <name type="scientific">Isachenkonia alkalipeptolytica</name>
    <dbReference type="NCBI Taxonomy" id="2565777"/>
    <lineage>
        <taxon>Bacteria</taxon>
        <taxon>Bacillati</taxon>
        <taxon>Bacillota</taxon>
        <taxon>Clostridia</taxon>
        <taxon>Eubacteriales</taxon>
        <taxon>Clostridiaceae</taxon>
        <taxon>Isachenkonia</taxon>
    </lineage>
</organism>
<dbReference type="RefSeq" id="WP_160719254.1">
    <property type="nucleotide sequence ID" value="NZ_SUMG01000003.1"/>
</dbReference>
<comment type="caution">
    <text evidence="5">The sequence shown here is derived from an EMBL/GenBank/DDBJ whole genome shotgun (WGS) entry which is preliminary data.</text>
</comment>
<dbReference type="InterPro" id="IPR032525">
    <property type="entry name" value="Peptidase_U32_C"/>
</dbReference>
<dbReference type="GO" id="GO:0006508">
    <property type="term" value="P:proteolysis"/>
    <property type="evidence" value="ECO:0007669"/>
    <property type="project" value="UniProtKB-KW"/>
</dbReference>
<comment type="similarity">
    <text evidence="3">Belongs to the peptidase U32 family.</text>
</comment>
<dbReference type="EMBL" id="SUMG01000003">
    <property type="protein sequence ID" value="NBG87640.1"/>
    <property type="molecule type" value="Genomic_DNA"/>
</dbReference>
<dbReference type="PROSITE" id="PS01276">
    <property type="entry name" value="PEPTIDASE_U32"/>
    <property type="match status" value="1"/>
</dbReference>
<accession>A0AA43XIW5</accession>
<dbReference type="Gene3D" id="2.40.30.10">
    <property type="entry name" value="Translation factors"/>
    <property type="match status" value="1"/>
</dbReference>
<dbReference type="InterPro" id="IPR001539">
    <property type="entry name" value="Peptidase_U32"/>
</dbReference>
<evidence type="ECO:0000256" key="3">
    <source>
        <dbReference type="ARBA" id="ARBA00038374"/>
    </source>
</evidence>
<sequence>MEKVELLAPAGDLERLKMAVLYGADGVYLGGQIFGMRAAAKNFSIEQIEEGVAFAHQRGVKVYLTLNIIPHNEDFEGLEEYLLQVEKTGIDAMIVSDPGTFELVQETLPDMDIHISTQANTTNHRTINFWHKMGAERVVLARELSFPEIHEIREKIHPEVELEAFVHGAMCISYSGRCLLSNYMANRDANRGACAQPCRWNYYLVEEQRPGEYMPIYEDEKGTYFMNSKDLSMIGHIPEMIESGIKSLKIEGRMKTIYYVATIVRAYRMAIDAYYEDPENWTFKPEWMQEIKKVSHREFTTGFYFDKPDEKEHIYADKTYHRDYTFIGLVKSYDEETGTAVIEQRNRFFKGDTVEIVGPEKETQTFVITEMINEEGEPIDVAPHPKQQVRIPVNRPVKPYDMLRKERMDHDES</sequence>
<keyword evidence="6" id="KW-1185">Reference proteome</keyword>
<dbReference type="PANTHER" id="PTHR30217">
    <property type="entry name" value="PEPTIDASE U32 FAMILY"/>
    <property type="match status" value="1"/>
</dbReference>
<keyword evidence="1" id="KW-0645">Protease</keyword>
<dbReference type="Proteomes" id="UP000449710">
    <property type="component" value="Unassembled WGS sequence"/>
</dbReference>
<evidence type="ECO:0000313" key="6">
    <source>
        <dbReference type="Proteomes" id="UP000449710"/>
    </source>
</evidence>
<dbReference type="AlphaFoldDB" id="A0AA43XIW5"/>
<gene>
    <name evidence="5" type="ORF">ISALK_03915</name>
</gene>
<dbReference type="Pfam" id="PF16325">
    <property type="entry name" value="Peptidase_U32_C"/>
    <property type="match status" value="1"/>
</dbReference>
<feature type="domain" description="Peptidase family U32 C-terminal" evidence="4">
    <location>
        <begin position="322"/>
        <end position="404"/>
    </location>
</feature>
<evidence type="ECO:0000313" key="5">
    <source>
        <dbReference type="EMBL" id="NBG87640.1"/>
    </source>
</evidence>
<dbReference type="InterPro" id="IPR051454">
    <property type="entry name" value="RNA/ubiquinone_mod_enzymes"/>
</dbReference>
<keyword evidence="2" id="KW-0378">Hydrolase</keyword>
<evidence type="ECO:0000259" key="4">
    <source>
        <dbReference type="Pfam" id="PF16325"/>
    </source>
</evidence>
<name>A0AA43XIW5_9CLOT</name>
<protein>
    <submittedName>
        <fullName evidence="5">U32 family peptidase</fullName>
    </submittedName>
</protein>
<proteinExistence type="inferred from homology"/>
<evidence type="ECO:0000256" key="2">
    <source>
        <dbReference type="ARBA" id="ARBA00022801"/>
    </source>
</evidence>
<dbReference type="GO" id="GO:0008233">
    <property type="term" value="F:peptidase activity"/>
    <property type="evidence" value="ECO:0007669"/>
    <property type="project" value="UniProtKB-KW"/>
</dbReference>